<dbReference type="EMBL" id="JANBUJ010004095">
    <property type="protein sequence ID" value="KAJ2758482.1"/>
    <property type="molecule type" value="Genomic_DNA"/>
</dbReference>
<keyword evidence="2" id="KW-1185">Reference proteome</keyword>
<organism evidence="1 2">
    <name type="scientific">Coemansia nantahalensis</name>
    <dbReference type="NCBI Taxonomy" id="2789366"/>
    <lineage>
        <taxon>Eukaryota</taxon>
        <taxon>Fungi</taxon>
        <taxon>Fungi incertae sedis</taxon>
        <taxon>Zoopagomycota</taxon>
        <taxon>Kickxellomycotina</taxon>
        <taxon>Kickxellomycetes</taxon>
        <taxon>Kickxellales</taxon>
        <taxon>Kickxellaceae</taxon>
        <taxon>Coemansia</taxon>
    </lineage>
</organism>
<keyword evidence="1" id="KW-0418">Kinase</keyword>
<sequence>MLRRTGVTHRAPVSGDDIDGSGSPQENSRLSSASAASSSAASREASRPLTPRRGSASSAGLGLFGREDSESSFERLPSGMSTPRRNSTGALPMTPLKRGSLEANSFERAPPATPRNGQDQPVQLGAITLTGHVLGYGSHGTVVYRGEFQGRAVAVKRLLLDFYEVADHEVR</sequence>
<name>A0ACC1JJ24_9FUNG</name>
<evidence type="ECO:0000313" key="1">
    <source>
        <dbReference type="EMBL" id="KAJ2758482.1"/>
    </source>
</evidence>
<proteinExistence type="predicted"/>
<reference evidence="1" key="1">
    <citation type="submission" date="2022-07" db="EMBL/GenBank/DDBJ databases">
        <title>Phylogenomic reconstructions and comparative analyses of Kickxellomycotina fungi.</title>
        <authorList>
            <person name="Reynolds N.K."/>
            <person name="Stajich J.E."/>
            <person name="Barry K."/>
            <person name="Grigoriev I.V."/>
            <person name="Crous P."/>
            <person name="Smith M.E."/>
        </authorList>
    </citation>
    <scope>NUCLEOTIDE SEQUENCE</scope>
    <source>
        <strain evidence="1">CBS 109366</strain>
    </source>
</reference>
<keyword evidence="1" id="KW-0808">Transferase</keyword>
<evidence type="ECO:0000313" key="2">
    <source>
        <dbReference type="Proteomes" id="UP001140234"/>
    </source>
</evidence>
<accession>A0ACC1JJ24</accession>
<feature type="non-terminal residue" evidence="1">
    <location>
        <position position="171"/>
    </location>
</feature>
<protein>
    <submittedName>
        <fullName evidence="1">Bifunctional endoribonuclease/protein kinase ire1</fullName>
        <ecNumber evidence="1">2.7.11.1</ecNumber>
    </submittedName>
</protein>
<dbReference type="EC" id="2.7.11.1" evidence="1"/>
<comment type="caution">
    <text evidence="1">The sequence shown here is derived from an EMBL/GenBank/DDBJ whole genome shotgun (WGS) entry which is preliminary data.</text>
</comment>
<dbReference type="Proteomes" id="UP001140234">
    <property type="component" value="Unassembled WGS sequence"/>
</dbReference>
<gene>
    <name evidence="1" type="primary">IRE1_2</name>
    <name evidence="1" type="ORF">IWQ57_006818</name>
</gene>